<dbReference type="InterPro" id="IPR035919">
    <property type="entry name" value="EAL_sf"/>
</dbReference>
<evidence type="ECO:0000259" key="3">
    <source>
        <dbReference type="PROSITE" id="PS50112"/>
    </source>
</evidence>
<feature type="transmembrane region" description="Helical" evidence="2">
    <location>
        <begin position="100"/>
        <end position="117"/>
    </location>
</feature>
<evidence type="ECO:0000313" key="6">
    <source>
        <dbReference type="EMBL" id="GAA2048144.1"/>
    </source>
</evidence>
<dbReference type="CDD" id="cd01948">
    <property type="entry name" value="EAL"/>
    <property type="match status" value="1"/>
</dbReference>
<evidence type="ECO:0000259" key="4">
    <source>
        <dbReference type="PROSITE" id="PS50883"/>
    </source>
</evidence>
<dbReference type="InterPro" id="IPR001633">
    <property type="entry name" value="EAL_dom"/>
</dbReference>
<comment type="caution">
    <text evidence="6">The sequence shown here is derived from an EMBL/GenBank/DDBJ whole genome shotgun (WGS) entry which is preliminary data.</text>
</comment>
<feature type="transmembrane region" description="Helical" evidence="2">
    <location>
        <begin position="296"/>
        <end position="318"/>
    </location>
</feature>
<evidence type="ECO:0000313" key="7">
    <source>
        <dbReference type="Proteomes" id="UP001500751"/>
    </source>
</evidence>
<dbReference type="NCBIfam" id="TIGR00229">
    <property type="entry name" value="sensory_box"/>
    <property type="match status" value="1"/>
</dbReference>
<dbReference type="PROSITE" id="PS50887">
    <property type="entry name" value="GGDEF"/>
    <property type="match status" value="1"/>
</dbReference>
<dbReference type="SMART" id="SM00267">
    <property type="entry name" value="GGDEF"/>
    <property type="match status" value="1"/>
</dbReference>
<dbReference type="PANTHER" id="PTHR44757:SF2">
    <property type="entry name" value="BIOFILM ARCHITECTURE MAINTENANCE PROTEIN MBAA"/>
    <property type="match status" value="1"/>
</dbReference>
<dbReference type="SUPFAM" id="SSF55785">
    <property type="entry name" value="PYP-like sensor domain (PAS domain)"/>
    <property type="match status" value="1"/>
</dbReference>
<gene>
    <name evidence="6" type="ORF">GCM10009839_61990</name>
</gene>
<dbReference type="InterPro" id="IPR000160">
    <property type="entry name" value="GGDEF_dom"/>
</dbReference>
<dbReference type="PANTHER" id="PTHR44757">
    <property type="entry name" value="DIGUANYLATE CYCLASE DGCP"/>
    <property type="match status" value="1"/>
</dbReference>
<evidence type="ECO:0008006" key="8">
    <source>
        <dbReference type="Google" id="ProtNLM"/>
    </source>
</evidence>
<feature type="domain" description="PAS" evidence="3">
    <location>
        <begin position="555"/>
        <end position="591"/>
    </location>
</feature>
<proteinExistence type="predicted"/>
<dbReference type="InterPro" id="IPR052155">
    <property type="entry name" value="Biofilm_reg_signaling"/>
</dbReference>
<dbReference type="CDD" id="cd00130">
    <property type="entry name" value="PAS"/>
    <property type="match status" value="1"/>
</dbReference>
<protein>
    <recommendedName>
        <fullName evidence="8">PAS domain S-box-containing protein/diguanylate cyclase (GGDEF) domain-containing protein</fullName>
    </recommendedName>
</protein>
<accession>A0ABP5GRD6</accession>
<feature type="transmembrane region" description="Helical" evidence="2">
    <location>
        <begin position="45"/>
        <end position="63"/>
    </location>
</feature>
<dbReference type="InterPro" id="IPR000014">
    <property type="entry name" value="PAS"/>
</dbReference>
<feature type="transmembrane region" description="Helical" evidence="2">
    <location>
        <begin position="166"/>
        <end position="184"/>
    </location>
</feature>
<dbReference type="SMART" id="SM00052">
    <property type="entry name" value="EAL"/>
    <property type="match status" value="1"/>
</dbReference>
<feature type="transmembrane region" description="Helical" evidence="2">
    <location>
        <begin position="129"/>
        <end position="146"/>
    </location>
</feature>
<name>A0ABP5GRD6_9ACTN</name>
<keyword evidence="7" id="KW-1185">Reference proteome</keyword>
<sequence length="1102" mass="116972">MRPLAGLAPRRPGRTRRALILLAVVALLLVVVSLFVPGIAVQARFAGAVWAVAAITFGVRVHLPPRRSVWLLIALSVAAFQCADFGDLHHRTLAPMWTDWLAFLGYPLAAVALSAMIRLRSGGRDTAGLLDAAVATAALLVPVWVFLVEPFVGGADTWSAARLEAILPPIGDVLLLGLLIRLLAAPAARGASLWLLFAGVLVCTSCDVGQGLLQLGVAPWFGTWFGRRLISMGWLAFNLLWGSAALVPDMRRNTEPIPAPGPTVLPARIIGLTLAALAEPAVAFVLLSHHDYNLGVFGPLLESTIIVLIMVRVSLVLADHRRALRRETILVSATGPLVAAAGVPETAAVLTATVSKLAGPGVPYRVTVVAAEGRHRFHVAADAWGVTGPGEPAGPSEPEPAGASEPAGPGKTAAPGTPTEQPGPAPDTPDTPHTPDPPSRLPPEFAEPPGWTIWRHTLAALGRTTHDATLASGLIPVVDLPPALAGALRGFEYAIVLPLGTEGWRGDIWAAGVLAAAASERSLLDLAAPLEILAGQGALSLQRLALGTEIARRDGERYFQALVQNDSDAILIVDTDARVRYASPSAEAIFGPEALSGRPVAELVGPRNAGQVAALLADPVRHRPQRRDWVLHCPSGERREAEATVSDLREEPTVNGLVLSLRDVTAARRMERTLKRQAYRDGLTGLPNRAAFILGLENALETAGPDSRVGLVLVDVDNFREINDFHGRGIGDEVLQATADQLRRALAPGDLLARVGVDEFAVLRVRPSGEPLVYPLGIPGETESFQVGPVTVSYSGALVDATPGATAATMMADVEIAQHAAVEDRRPSTWRRYHPAMRADLARAADRRAGLDKALADHEFTLLYQPIVRLADHALVAFESLIRWHRADGTVVMPDEFIGLAEATGQIVPMGRWILRTATLRAASWNRLRAASGRLPVRVTVNVSAHELRAPAFAGNVADALAASGLDPDLLILEATESSLIHHASKAQANLRAVRAQGVRLALDDFGTGYSSLSYLRDLPVTGLKIDKGFTADVGVDARQTALIEGIVSIGRSLGLSIIAEGIETETQCRLVQEMGVDLGQGYLFGRPMSGDDAEARVREAL</sequence>
<feature type="transmembrane region" description="Helical" evidence="2">
    <location>
        <begin position="193"/>
        <end position="217"/>
    </location>
</feature>
<dbReference type="SMART" id="SM00091">
    <property type="entry name" value="PAS"/>
    <property type="match status" value="1"/>
</dbReference>
<dbReference type="EMBL" id="BAAAQN010000044">
    <property type="protein sequence ID" value="GAA2048144.1"/>
    <property type="molecule type" value="Genomic_DNA"/>
</dbReference>
<dbReference type="Gene3D" id="3.20.20.450">
    <property type="entry name" value="EAL domain"/>
    <property type="match status" value="1"/>
</dbReference>
<dbReference type="InterPro" id="IPR035965">
    <property type="entry name" value="PAS-like_dom_sf"/>
</dbReference>
<feature type="transmembrane region" description="Helical" evidence="2">
    <location>
        <begin position="269"/>
        <end position="290"/>
    </location>
</feature>
<feature type="compositionally biased region" description="Low complexity" evidence="1">
    <location>
        <begin position="389"/>
        <end position="410"/>
    </location>
</feature>
<dbReference type="PROSITE" id="PS50883">
    <property type="entry name" value="EAL"/>
    <property type="match status" value="1"/>
</dbReference>
<dbReference type="InterPro" id="IPR013656">
    <property type="entry name" value="PAS_4"/>
</dbReference>
<dbReference type="Pfam" id="PF00563">
    <property type="entry name" value="EAL"/>
    <property type="match status" value="1"/>
</dbReference>
<keyword evidence="2" id="KW-0812">Transmembrane</keyword>
<dbReference type="Pfam" id="PF00990">
    <property type="entry name" value="GGDEF"/>
    <property type="match status" value="1"/>
</dbReference>
<feature type="region of interest" description="Disordered" evidence="1">
    <location>
        <begin position="384"/>
        <end position="448"/>
    </location>
</feature>
<feature type="transmembrane region" description="Helical" evidence="2">
    <location>
        <begin position="229"/>
        <end position="248"/>
    </location>
</feature>
<dbReference type="InterPro" id="IPR043128">
    <property type="entry name" value="Rev_trsase/Diguanyl_cyclase"/>
</dbReference>
<dbReference type="NCBIfam" id="TIGR00254">
    <property type="entry name" value="GGDEF"/>
    <property type="match status" value="1"/>
</dbReference>
<feature type="transmembrane region" description="Helical" evidence="2">
    <location>
        <begin position="70"/>
        <end position="88"/>
    </location>
</feature>
<keyword evidence="2" id="KW-0472">Membrane</keyword>
<feature type="compositionally biased region" description="Pro residues" evidence="1">
    <location>
        <begin position="421"/>
        <end position="441"/>
    </location>
</feature>
<dbReference type="Gene3D" id="3.30.450.20">
    <property type="entry name" value="PAS domain"/>
    <property type="match status" value="1"/>
</dbReference>
<dbReference type="Gene3D" id="3.30.70.270">
    <property type="match status" value="1"/>
</dbReference>
<dbReference type="SUPFAM" id="SSF55073">
    <property type="entry name" value="Nucleotide cyclase"/>
    <property type="match status" value="1"/>
</dbReference>
<reference evidence="7" key="1">
    <citation type="journal article" date="2019" name="Int. J. Syst. Evol. Microbiol.">
        <title>The Global Catalogue of Microorganisms (GCM) 10K type strain sequencing project: providing services to taxonomists for standard genome sequencing and annotation.</title>
        <authorList>
            <consortium name="The Broad Institute Genomics Platform"/>
            <consortium name="The Broad Institute Genome Sequencing Center for Infectious Disease"/>
            <person name="Wu L."/>
            <person name="Ma J."/>
        </authorList>
    </citation>
    <scope>NUCLEOTIDE SEQUENCE [LARGE SCALE GENOMIC DNA]</scope>
    <source>
        <strain evidence="7">JCM 16014</strain>
    </source>
</reference>
<evidence type="ECO:0000256" key="1">
    <source>
        <dbReference type="SAM" id="MobiDB-lite"/>
    </source>
</evidence>
<feature type="transmembrane region" description="Helical" evidence="2">
    <location>
        <begin position="20"/>
        <end position="39"/>
    </location>
</feature>
<feature type="domain" description="GGDEF" evidence="5">
    <location>
        <begin position="707"/>
        <end position="835"/>
    </location>
</feature>
<dbReference type="CDD" id="cd01949">
    <property type="entry name" value="GGDEF"/>
    <property type="match status" value="1"/>
</dbReference>
<dbReference type="PROSITE" id="PS50112">
    <property type="entry name" value="PAS"/>
    <property type="match status" value="1"/>
</dbReference>
<organism evidence="6 7">
    <name type="scientific">Catenulispora yoronensis</name>
    <dbReference type="NCBI Taxonomy" id="450799"/>
    <lineage>
        <taxon>Bacteria</taxon>
        <taxon>Bacillati</taxon>
        <taxon>Actinomycetota</taxon>
        <taxon>Actinomycetes</taxon>
        <taxon>Catenulisporales</taxon>
        <taxon>Catenulisporaceae</taxon>
        <taxon>Catenulispora</taxon>
    </lineage>
</organism>
<dbReference type="RefSeq" id="WP_344669221.1">
    <property type="nucleotide sequence ID" value="NZ_BAAAQN010000044.1"/>
</dbReference>
<keyword evidence="2" id="KW-1133">Transmembrane helix</keyword>
<evidence type="ECO:0000259" key="5">
    <source>
        <dbReference type="PROSITE" id="PS50887"/>
    </source>
</evidence>
<dbReference type="SUPFAM" id="SSF141868">
    <property type="entry name" value="EAL domain-like"/>
    <property type="match status" value="1"/>
</dbReference>
<dbReference type="Pfam" id="PF08448">
    <property type="entry name" value="PAS_4"/>
    <property type="match status" value="1"/>
</dbReference>
<dbReference type="Proteomes" id="UP001500751">
    <property type="component" value="Unassembled WGS sequence"/>
</dbReference>
<evidence type="ECO:0000256" key="2">
    <source>
        <dbReference type="SAM" id="Phobius"/>
    </source>
</evidence>
<dbReference type="InterPro" id="IPR029787">
    <property type="entry name" value="Nucleotide_cyclase"/>
</dbReference>
<feature type="domain" description="EAL" evidence="4">
    <location>
        <begin position="844"/>
        <end position="1102"/>
    </location>
</feature>